<feature type="compositionally biased region" description="Basic and acidic residues" evidence="5">
    <location>
        <begin position="204"/>
        <end position="214"/>
    </location>
</feature>
<evidence type="ECO:0000256" key="2">
    <source>
        <dbReference type="ARBA" id="ARBA00022490"/>
    </source>
</evidence>
<gene>
    <name evidence="6" type="primary">SYNPO2</name>
</gene>
<feature type="region of interest" description="Disordered" evidence="5">
    <location>
        <begin position="614"/>
        <end position="700"/>
    </location>
</feature>
<dbReference type="GO" id="GO:0003779">
    <property type="term" value="F:actin binding"/>
    <property type="evidence" value="ECO:0007669"/>
    <property type="project" value="TreeGrafter"/>
</dbReference>
<dbReference type="InterPro" id="IPR051976">
    <property type="entry name" value="Synaptopodin_domain"/>
</dbReference>
<reference evidence="6 7" key="1">
    <citation type="submission" date="2019-04" db="EMBL/GenBank/DDBJ databases">
        <authorList>
            <consortium name="Wellcome Sanger Institute Data Sharing"/>
        </authorList>
    </citation>
    <scope>NUCLEOTIDE SEQUENCE [LARGE SCALE GENOMIC DNA]</scope>
</reference>
<comment type="subcellular location">
    <subcellularLocation>
        <location evidence="1">Cytoplasm</location>
    </subcellularLocation>
</comment>
<name>A0A8C9U042_SCLFO</name>
<feature type="compositionally biased region" description="Low complexity" evidence="5">
    <location>
        <begin position="783"/>
        <end position="793"/>
    </location>
</feature>
<feature type="compositionally biased region" description="Low complexity" evidence="5">
    <location>
        <begin position="742"/>
        <end position="752"/>
    </location>
</feature>
<feature type="region of interest" description="Disordered" evidence="5">
    <location>
        <begin position="861"/>
        <end position="882"/>
    </location>
</feature>
<evidence type="ECO:0000256" key="3">
    <source>
        <dbReference type="ARBA" id="ARBA00022553"/>
    </source>
</evidence>
<feature type="region of interest" description="Disordered" evidence="5">
    <location>
        <begin position="730"/>
        <end position="800"/>
    </location>
</feature>
<dbReference type="PANTHER" id="PTHR24217">
    <property type="entry name" value="PUTATIVE-RELATED"/>
    <property type="match status" value="1"/>
</dbReference>
<dbReference type="GO" id="GO:0005634">
    <property type="term" value="C:nucleus"/>
    <property type="evidence" value="ECO:0007669"/>
    <property type="project" value="TreeGrafter"/>
</dbReference>
<feature type="region of interest" description="Disordered" evidence="5">
    <location>
        <begin position="551"/>
        <end position="574"/>
    </location>
</feature>
<dbReference type="AlphaFoldDB" id="A0A8C9U042"/>
<dbReference type="PANTHER" id="PTHR24217:SF9">
    <property type="entry name" value="SYNAPTOPODIN-2"/>
    <property type="match status" value="1"/>
</dbReference>
<sequence length="914" mass="99734">MLLIHGSERLGNRLNHFKPFGFLLVFSKGEPSCNAEGPAALVGLAEGDQLVSLNDQPCADVALSEIMALADGSAHSNTHWDTLDQGESTGENLESTTLEIWPARRALPTRELYISESQDEAYYGEAESDAETSCRLETFSPGAMVELQLSLSDHSLDEAPPGRNAEVVHTCSTTHSLYVSSSGKQSPARPPSSLAQVEVTLQCHPRDSRDRVEADLGADPGGGGQADPEDAADPSEVPLASVSFGFSPEELDSEPEKDTGKPNKHRARHARFRRSESQSEKQVKEAKSKCRRIALLLTAAPNPNNKGVLMFKKHRQRAKQFTLVSYGTGDDAPEDEGNEGEEGGKEHAVEFTVLATSESELDEEIFAKAQSSGSLVTFDWDTGLLEIERKLEDQEEMEHLPETKGKGALMFAQRRQRVDEITAEHEEMRRKGIPVEGVKEVQSTSMSMTAPYHMQERSYMQSVDSQIYMHVNLQQHESSTVILNRTAKPFSGVQNKAPTPFSPSRDVTSSDQLAYSTVPSQGWSPVVSGEQIASRDERISVPAIRTGILQETRRRNTSKPMFTFKDPPKVSPNPELLNLLNKSNKKAGFELGAEEDYLSLGAEACNFLQSPKVKQKIPPPVAPKPIINPASPPWSPPPDSGDQAPSHPEHTELTQASSTPPMKTWNQPQSPSNSAPPLQRMNSYTQGSSAPTGNLSVAGGVGSAFEMPALRGKGAELFAKRQSRMEKFVVDSSTVQANKVRSSSPTPSLPSSWKYSPNIRAPPPLAYNPIQSPSYPPGAMKQPSPSTPSSNTKNKGKARTAPKPLHALDVMKHQPYQLNSSLFIYGSAVEAKSPPSKAAPTPTPAPVTQSQPVRYEPFTPAQPITTPYAQQPQPHSYRMASPSTSLQIDDILPSKIYSFVWKESLVDTPTYKCY</sequence>
<feature type="compositionally biased region" description="Polar residues" evidence="5">
    <location>
        <begin position="731"/>
        <end position="741"/>
    </location>
</feature>
<feature type="compositionally biased region" description="Acidic residues" evidence="5">
    <location>
        <begin position="331"/>
        <end position="341"/>
    </location>
</feature>
<dbReference type="GO" id="GO:0032233">
    <property type="term" value="P:positive regulation of actin filament bundle assembly"/>
    <property type="evidence" value="ECO:0007669"/>
    <property type="project" value="TreeGrafter"/>
</dbReference>
<reference evidence="6" key="3">
    <citation type="submission" date="2025-09" db="UniProtKB">
        <authorList>
            <consortium name="Ensembl"/>
        </authorList>
    </citation>
    <scope>IDENTIFICATION</scope>
</reference>
<evidence type="ECO:0000256" key="1">
    <source>
        <dbReference type="ARBA" id="ARBA00004496"/>
    </source>
</evidence>
<evidence type="ECO:0000313" key="6">
    <source>
        <dbReference type="Ensembl" id="ENSSFOP00015055330.1"/>
    </source>
</evidence>
<dbReference type="GeneTree" id="ENSGT00950000183054"/>
<dbReference type="OrthoDB" id="6502734at2759"/>
<accession>A0A8C9U042</accession>
<feature type="region of interest" description="Disordered" evidence="5">
    <location>
        <begin position="203"/>
        <end position="285"/>
    </location>
</feature>
<keyword evidence="2" id="KW-0963">Cytoplasm</keyword>
<feature type="compositionally biased region" description="Basic and acidic residues" evidence="5">
    <location>
        <begin position="273"/>
        <end position="285"/>
    </location>
</feature>
<reference evidence="6" key="2">
    <citation type="submission" date="2025-08" db="UniProtKB">
        <authorList>
            <consortium name="Ensembl"/>
        </authorList>
    </citation>
    <scope>IDENTIFICATION</scope>
</reference>
<evidence type="ECO:0000256" key="4">
    <source>
        <dbReference type="ARBA" id="ARBA00038161"/>
    </source>
</evidence>
<dbReference type="GO" id="GO:0015629">
    <property type="term" value="C:actin cytoskeleton"/>
    <property type="evidence" value="ECO:0007669"/>
    <property type="project" value="TreeGrafter"/>
</dbReference>
<keyword evidence="3" id="KW-0597">Phosphoprotein</keyword>
<feature type="compositionally biased region" description="Pro residues" evidence="5">
    <location>
        <begin position="630"/>
        <end position="639"/>
    </location>
</feature>
<feature type="region of interest" description="Disordered" evidence="5">
    <location>
        <begin position="326"/>
        <end position="345"/>
    </location>
</feature>
<feature type="compositionally biased region" description="Low complexity" evidence="5">
    <location>
        <begin position="666"/>
        <end position="677"/>
    </location>
</feature>
<dbReference type="Ensembl" id="ENSSFOT00015055828.1">
    <property type="protein sequence ID" value="ENSSFOP00015055330.1"/>
    <property type="gene ID" value="ENSSFOG00015032764.1"/>
</dbReference>
<dbReference type="GO" id="GO:0030018">
    <property type="term" value="C:Z disc"/>
    <property type="evidence" value="ECO:0007669"/>
    <property type="project" value="TreeGrafter"/>
</dbReference>
<dbReference type="Proteomes" id="UP000694397">
    <property type="component" value="Chromosome 5"/>
</dbReference>
<comment type="similarity">
    <text evidence="4">Belongs to the synaptopodin family.</text>
</comment>
<protein>
    <submittedName>
        <fullName evidence="6">Synaptopodin 2</fullName>
    </submittedName>
</protein>
<dbReference type="InterPro" id="IPR036034">
    <property type="entry name" value="PDZ_sf"/>
</dbReference>
<evidence type="ECO:0000313" key="7">
    <source>
        <dbReference type="Proteomes" id="UP000694397"/>
    </source>
</evidence>
<keyword evidence="7" id="KW-1185">Reference proteome</keyword>
<organism evidence="6 7">
    <name type="scientific">Scleropages formosus</name>
    <name type="common">Asian bonytongue</name>
    <name type="synonym">Osteoglossum formosum</name>
    <dbReference type="NCBI Taxonomy" id="113540"/>
    <lineage>
        <taxon>Eukaryota</taxon>
        <taxon>Metazoa</taxon>
        <taxon>Chordata</taxon>
        <taxon>Craniata</taxon>
        <taxon>Vertebrata</taxon>
        <taxon>Euteleostomi</taxon>
        <taxon>Actinopterygii</taxon>
        <taxon>Neopterygii</taxon>
        <taxon>Teleostei</taxon>
        <taxon>Osteoglossocephala</taxon>
        <taxon>Osteoglossomorpha</taxon>
        <taxon>Osteoglossiformes</taxon>
        <taxon>Osteoglossidae</taxon>
        <taxon>Scleropages</taxon>
    </lineage>
</organism>
<feature type="compositionally biased region" description="Basic residues" evidence="5">
    <location>
        <begin position="262"/>
        <end position="272"/>
    </location>
</feature>
<proteinExistence type="inferred from homology"/>
<dbReference type="SUPFAM" id="SSF50156">
    <property type="entry name" value="PDZ domain-like"/>
    <property type="match status" value="1"/>
</dbReference>
<feature type="compositionally biased region" description="Polar residues" evidence="5">
    <location>
        <begin position="653"/>
        <end position="665"/>
    </location>
</feature>
<feature type="compositionally biased region" description="Polar residues" evidence="5">
    <location>
        <begin position="680"/>
        <end position="695"/>
    </location>
</feature>
<feature type="compositionally biased region" description="Polar residues" evidence="5">
    <location>
        <begin position="862"/>
        <end position="874"/>
    </location>
</feature>
<evidence type="ECO:0000256" key="5">
    <source>
        <dbReference type="SAM" id="MobiDB-lite"/>
    </source>
</evidence>